<dbReference type="EC" id="2.1.1.176" evidence="6"/>
<feature type="domain" description="SAM-dependent MTase RsmB/NOP-type" evidence="5">
    <location>
        <begin position="214"/>
        <end position="489"/>
    </location>
</feature>
<dbReference type="InterPro" id="IPR049560">
    <property type="entry name" value="MeTrfase_RsmB-F_NOP2_cat"/>
</dbReference>
<dbReference type="InterPro" id="IPR029063">
    <property type="entry name" value="SAM-dependent_MTases_sf"/>
</dbReference>
<dbReference type="SUPFAM" id="SSF48013">
    <property type="entry name" value="NusB-like"/>
    <property type="match status" value="1"/>
</dbReference>
<dbReference type="AlphaFoldDB" id="A0A3B0SR45"/>
<protein>
    <submittedName>
        <fullName evidence="6">16S rRNA (Cytosine(967)-C(5))-methyltransferase</fullName>
        <ecNumber evidence="6">2.1.1.176</ecNumber>
    </submittedName>
</protein>
<accession>A0A3B0SR45</accession>
<dbReference type="PROSITE" id="PS51686">
    <property type="entry name" value="SAM_MT_RSMB_NOP"/>
    <property type="match status" value="1"/>
</dbReference>
<keyword evidence="4" id="KW-0694">RNA-binding</keyword>
<dbReference type="GO" id="GO:0001510">
    <property type="term" value="P:RNA methylation"/>
    <property type="evidence" value="ECO:0007669"/>
    <property type="project" value="InterPro"/>
</dbReference>
<dbReference type="Gene3D" id="3.40.50.150">
    <property type="entry name" value="Vaccinia Virus protein VP39"/>
    <property type="match status" value="1"/>
</dbReference>
<dbReference type="GO" id="GO:0008173">
    <property type="term" value="F:RNA methyltransferase activity"/>
    <property type="evidence" value="ECO:0007669"/>
    <property type="project" value="InterPro"/>
</dbReference>
<dbReference type="Pfam" id="PF01029">
    <property type="entry name" value="NusB"/>
    <property type="match status" value="1"/>
</dbReference>
<organism evidence="6">
    <name type="scientific">hydrothermal vent metagenome</name>
    <dbReference type="NCBI Taxonomy" id="652676"/>
    <lineage>
        <taxon>unclassified sequences</taxon>
        <taxon>metagenomes</taxon>
        <taxon>ecological metagenomes</taxon>
    </lineage>
</organism>
<dbReference type="SUPFAM" id="SSF53335">
    <property type="entry name" value="S-adenosyl-L-methionine-dependent methyltransferases"/>
    <property type="match status" value="1"/>
</dbReference>
<dbReference type="CDD" id="cd02440">
    <property type="entry name" value="AdoMet_MTases"/>
    <property type="match status" value="1"/>
</dbReference>
<keyword evidence="3" id="KW-0949">S-adenosyl-L-methionine</keyword>
<dbReference type="Gene3D" id="1.10.940.10">
    <property type="entry name" value="NusB-like"/>
    <property type="match status" value="1"/>
</dbReference>
<keyword evidence="1 6" id="KW-0489">Methyltransferase</keyword>
<dbReference type="GO" id="GO:0003723">
    <property type="term" value="F:RNA binding"/>
    <property type="evidence" value="ECO:0007669"/>
    <property type="project" value="UniProtKB-KW"/>
</dbReference>
<proteinExistence type="predicted"/>
<evidence type="ECO:0000256" key="2">
    <source>
        <dbReference type="ARBA" id="ARBA00022679"/>
    </source>
</evidence>
<evidence type="ECO:0000259" key="5">
    <source>
        <dbReference type="PROSITE" id="PS51686"/>
    </source>
</evidence>
<keyword evidence="2 6" id="KW-0808">Transferase</keyword>
<dbReference type="GO" id="GO:0006355">
    <property type="term" value="P:regulation of DNA-templated transcription"/>
    <property type="evidence" value="ECO:0007669"/>
    <property type="project" value="InterPro"/>
</dbReference>
<sequence length="490" mass="52937">MPTLPRIRPADPSAGCRILGEKVHPRKIFAQSSLFRDIAGAAWFTRGLMTQPLEPTPQTGAAGIEARRAALDILERIAKGASLDDALNNCRTFDLLEGPDRGFARALATCVLRRRGSLDHVLGAYIDRPLPKKAIRVMDILRLASAQTLFMGTPDHAAVSTAVSLAGERRETLGYAKLVNAVGRKVAKNGPAVVKKLPARVDTPGWLWRSWERAYGAQTARAIAEAHRNEPRLDITLKAPGAADEWTDRLEAELLPTGSLRRDGVSDVTQLPGFEEGAWWVQDAAASLPARLAGDVSGKSVFDLCAAPGGKTLQFAAMGANVTAVDISEPRLERLVDNLARTNLTAKLVTEDILRWRPEDKADIVLLDAPCSATGTIRRHPDIPWTKSDTDIAALTSLQARMLDHAIGFVKPGGMLIYCVCSLQPEEGEKQAEAALARHKHLARKPVLPEEIAGLAGGVNRYGDLRTTPAMLAEAGAMDGFFAARFIVNE</sequence>
<dbReference type="Pfam" id="PF01189">
    <property type="entry name" value="Methyltr_RsmB-F"/>
    <property type="match status" value="1"/>
</dbReference>
<dbReference type="InterPro" id="IPR035926">
    <property type="entry name" value="NusB-like_sf"/>
</dbReference>
<dbReference type="EMBL" id="UOEH01000651">
    <property type="protein sequence ID" value="VAW08325.1"/>
    <property type="molecule type" value="Genomic_DNA"/>
</dbReference>
<evidence type="ECO:0000313" key="6">
    <source>
        <dbReference type="EMBL" id="VAW08325.1"/>
    </source>
</evidence>
<name>A0A3B0SR45_9ZZZZ</name>
<dbReference type="InterPro" id="IPR023267">
    <property type="entry name" value="RCMT"/>
</dbReference>
<dbReference type="PANTHER" id="PTHR22807:SF61">
    <property type="entry name" value="NOL1_NOP2_SUN FAMILY PROTEIN _ ANTITERMINATION NUSB DOMAIN-CONTAINING PROTEIN"/>
    <property type="match status" value="1"/>
</dbReference>
<dbReference type="PRINTS" id="PR02008">
    <property type="entry name" value="RCMTFAMILY"/>
</dbReference>
<reference evidence="6" key="1">
    <citation type="submission" date="2018-06" db="EMBL/GenBank/DDBJ databases">
        <authorList>
            <person name="Zhirakovskaya E."/>
        </authorList>
    </citation>
    <scope>NUCLEOTIDE SEQUENCE</scope>
</reference>
<gene>
    <name evidence="6" type="ORF">MNBD_ALPHA05-1278</name>
</gene>
<dbReference type="PANTHER" id="PTHR22807">
    <property type="entry name" value="NOP2 YEAST -RELATED NOL1/NOP2/FMU SUN DOMAIN-CONTAINING"/>
    <property type="match status" value="1"/>
</dbReference>
<evidence type="ECO:0000256" key="1">
    <source>
        <dbReference type="ARBA" id="ARBA00022603"/>
    </source>
</evidence>
<evidence type="ECO:0000256" key="4">
    <source>
        <dbReference type="ARBA" id="ARBA00022884"/>
    </source>
</evidence>
<dbReference type="InterPro" id="IPR006027">
    <property type="entry name" value="NusB_RsmB_TIM44"/>
</dbReference>
<dbReference type="InterPro" id="IPR001678">
    <property type="entry name" value="MeTrfase_RsmB-F_NOP2_dom"/>
</dbReference>
<evidence type="ECO:0000256" key="3">
    <source>
        <dbReference type="ARBA" id="ARBA00022691"/>
    </source>
</evidence>